<proteinExistence type="predicted"/>
<organism evidence="1 2">
    <name type="scientific">Candidatus Pelethenecus faecipullorum</name>
    <dbReference type="NCBI Taxonomy" id="2840900"/>
    <lineage>
        <taxon>Bacteria</taxon>
        <taxon>Bacillati</taxon>
        <taxon>Mycoplasmatota</taxon>
        <taxon>Mollicutes</taxon>
        <taxon>Candidatus Pelethenecus</taxon>
    </lineage>
</organism>
<reference evidence="1" key="1">
    <citation type="submission" date="2020-10" db="EMBL/GenBank/DDBJ databases">
        <authorList>
            <person name="Gilroy R."/>
        </authorList>
    </citation>
    <scope>NUCLEOTIDE SEQUENCE</scope>
    <source>
        <strain evidence="1">ChiW17-6978</strain>
    </source>
</reference>
<reference evidence="1" key="2">
    <citation type="journal article" date="2021" name="PeerJ">
        <title>Extensive microbial diversity within the chicken gut microbiome revealed by metagenomics and culture.</title>
        <authorList>
            <person name="Gilroy R."/>
            <person name="Ravi A."/>
            <person name="Getino M."/>
            <person name="Pursley I."/>
            <person name="Horton D.L."/>
            <person name="Alikhan N.F."/>
            <person name="Baker D."/>
            <person name="Gharbi K."/>
            <person name="Hall N."/>
            <person name="Watson M."/>
            <person name="Adriaenssens E.M."/>
            <person name="Foster-Nyarko E."/>
            <person name="Jarju S."/>
            <person name="Secka A."/>
            <person name="Antonio M."/>
            <person name="Oren A."/>
            <person name="Chaudhuri R.R."/>
            <person name="La Ragione R."/>
            <person name="Hildebrand F."/>
            <person name="Pallen M.J."/>
        </authorList>
    </citation>
    <scope>NUCLEOTIDE SEQUENCE</scope>
    <source>
        <strain evidence="1">ChiW17-6978</strain>
    </source>
</reference>
<accession>A0A9D1GQ84</accession>
<dbReference type="AlphaFoldDB" id="A0A9D1GQ84"/>
<protein>
    <submittedName>
        <fullName evidence="1">Uncharacterized protein</fullName>
    </submittedName>
</protein>
<comment type="caution">
    <text evidence="1">The sequence shown here is derived from an EMBL/GenBank/DDBJ whole genome shotgun (WGS) entry which is preliminary data.</text>
</comment>
<sequence>MKKLVSFISLFFVFLLSVNFDTFAGIIEQKNIENNINTIETLDSYDSYAAQTKATTIDYVYTPNGTRVQVFCRDEMSYSTIQACNQRGDALVPEATRISSSTTKYNCHSYAWYRASTSNPYWMNDPSSYYTDGSYEESVGNVGDIICYYDNSGFNLHSGIVIAKTSGKSNGICGNSDLVTVRSKWGAWGLYEHRGDQCPYTSTYGGEANYVKYYRKHNHNFVNHYCSCGKYTTSHDYHAPYNWIDYSNHTDTCGCGDLKVQGHAVLSESFMPGQKYATCLLCGGSAEIGFIQLDSSGKVSVNGSYLLPNGVAVLLEKDLNSFINGSLIFFDFEKKDSYVS</sequence>
<dbReference type="Proteomes" id="UP000886758">
    <property type="component" value="Unassembled WGS sequence"/>
</dbReference>
<gene>
    <name evidence="1" type="ORF">IAD46_01540</name>
</gene>
<dbReference type="EMBL" id="DVLF01000049">
    <property type="protein sequence ID" value="HIT49687.1"/>
    <property type="molecule type" value="Genomic_DNA"/>
</dbReference>
<evidence type="ECO:0000313" key="2">
    <source>
        <dbReference type="Proteomes" id="UP000886758"/>
    </source>
</evidence>
<evidence type="ECO:0000313" key="1">
    <source>
        <dbReference type="EMBL" id="HIT49687.1"/>
    </source>
</evidence>
<name>A0A9D1GQ84_9MOLU</name>